<evidence type="ECO:0000313" key="2">
    <source>
        <dbReference type="Proteomes" id="UP000095283"/>
    </source>
</evidence>
<dbReference type="AlphaFoldDB" id="A0A1I7WTG3"/>
<keyword evidence="1" id="KW-1133">Transmembrane helix</keyword>
<name>A0A1I7WTG3_HETBA</name>
<feature type="transmembrane region" description="Helical" evidence="1">
    <location>
        <begin position="12"/>
        <end position="35"/>
    </location>
</feature>
<feature type="transmembrane region" description="Helical" evidence="1">
    <location>
        <begin position="101"/>
        <end position="134"/>
    </location>
</feature>
<sequence length="216" mass="25267">MFKCNNYNSDELSLSLLCFVSISLFTIKIFLTYFTEFLLSIKICRSYFLQQVIGTITFNMVFNTCFIKITSCCINKTFNRLGVFSVFFRNIYFIDCKSCGLVYAYYIACFLIIISYNFQGTILFLFFLTFYEFLRLTEGGRRDKYSVDILSICPTDTKLIVMVLDHFILLTYHSSTNVVLGSSILPHCSEVWCAKIRIFITFIFMISEDELQLFMI</sequence>
<organism evidence="2 3">
    <name type="scientific">Heterorhabditis bacteriophora</name>
    <name type="common">Entomopathogenic nematode worm</name>
    <dbReference type="NCBI Taxonomy" id="37862"/>
    <lineage>
        <taxon>Eukaryota</taxon>
        <taxon>Metazoa</taxon>
        <taxon>Ecdysozoa</taxon>
        <taxon>Nematoda</taxon>
        <taxon>Chromadorea</taxon>
        <taxon>Rhabditida</taxon>
        <taxon>Rhabditina</taxon>
        <taxon>Rhabditomorpha</taxon>
        <taxon>Strongyloidea</taxon>
        <taxon>Heterorhabditidae</taxon>
        <taxon>Heterorhabditis</taxon>
    </lineage>
</organism>
<dbReference type="Proteomes" id="UP000095283">
    <property type="component" value="Unplaced"/>
</dbReference>
<protein>
    <submittedName>
        <fullName evidence="3">7TM_GPCR_Srx domain-containing protein</fullName>
    </submittedName>
</protein>
<proteinExistence type="predicted"/>
<evidence type="ECO:0000256" key="1">
    <source>
        <dbReference type="SAM" id="Phobius"/>
    </source>
</evidence>
<dbReference type="WBParaSite" id="Hba_08456">
    <property type="protein sequence ID" value="Hba_08456"/>
    <property type="gene ID" value="Hba_08456"/>
</dbReference>
<keyword evidence="1" id="KW-0472">Membrane</keyword>
<evidence type="ECO:0000313" key="3">
    <source>
        <dbReference type="WBParaSite" id="Hba_08456"/>
    </source>
</evidence>
<keyword evidence="1" id="KW-0812">Transmembrane</keyword>
<accession>A0A1I7WTG3</accession>
<feature type="transmembrane region" description="Helical" evidence="1">
    <location>
        <begin position="47"/>
        <end position="66"/>
    </location>
</feature>
<reference evidence="3" key="1">
    <citation type="submission" date="2016-11" db="UniProtKB">
        <authorList>
            <consortium name="WormBaseParasite"/>
        </authorList>
    </citation>
    <scope>IDENTIFICATION</scope>
</reference>
<keyword evidence="2" id="KW-1185">Reference proteome</keyword>